<dbReference type="InterPro" id="IPR017871">
    <property type="entry name" value="ABC_transporter-like_CS"/>
</dbReference>
<proteinExistence type="inferred from homology"/>
<accession>A0A3L8Q1Y4</accession>
<dbReference type="GO" id="GO:0005524">
    <property type="term" value="F:ATP binding"/>
    <property type="evidence" value="ECO:0007669"/>
    <property type="project" value="UniProtKB-KW"/>
</dbReference>
<comment type="similarity">
    <text evidence="1">Belongs to the ABC transporter superfamily.</text>
</comment>
<dbReference type="Gene3D" id="3.40.50.300">
    <property type="entry name" value="P-loop containing nucleotide triphosphate hydrolases"/>
    <property type="match status" value="1"/>
</dbReference>
<dbReference type="PANTHER" id="PTHR42794:SF2">
    <property type="entry name" value="ABC TRANSPORTER ATP-BINDING PROTEIN"/>
    <property type="match status" value="1"/>
</dbReference>
<organism evidence="6 7">
    <name type="scientific">Parashewanella curva</name>
    <dbReference type="NCBI Taxonomy" id="2338552"/>
    <lineage>
        <taxon>Bacteria</taxon>
        <taxon>Pseudomonadati</taxon>
        <taxon>Pseudomonadota</taxon>
        <taxon>Gammaproteobacteria</taxon>
        <taxon>Alteromonadales</taxon>
        <taxon>Shewanellaceae</taxon>
        <taxon>Parashewanella</taxon>
    </lineage>
</organism>
<dbReference type="InterPro" id="IPR027417">
    <property type="entry name" value="P-loop_NTPase"/>
</dbReference>
<reference evidence="6 7" key="1">
    <citation type="submission" date="2018-09" db="EMBL/GenBank/DDBJ databases">
        <title>Phylogeny of the Shewanellaceae, and recommendation for two new genera, Pseudoshewanella and Parashewanella.</title>
        <authorList>
            <person name="Wang G."/>
        </authorList>
    </citation>
    <scope>NUCLEOTIDE SEQUENCE [LARGE SCALE GENOMIC DNA]</scope>
    <source>
        <strain evidence="6 7">C51</strain>
    </source>
</reference>
<dbReference type="PROSITE" id="PS00211">
    <property type="entry name" value="ABC_TRANSPORTER_1"/>
    <property type="match status" value="1"/>
</dbReference>
<name>A0A3L8Q1Y4_9GAMM</name>
<dbReference type="EMBL" id="QZEI01000001">
    <property type="protein sequence ID" value="RLV61697.1"/>
    <property type="molecule type" value="Genomic_DNA"/>
</dbReference>
<dbReference type="SUPFAM" id="SSF52540">
    <property type="entry name" value="P-loop containing nucleoside triphosphate hydrolases"/>
    <property type="match status" value="1"/>
</dbReference>
<evidence type="ECO:0000313" key="6">
    <source>
        <dbReference type="EMBL" id="RLV61697.1"/>
    </source>
</evidence>
<dbReference type="SMART" id="SM00382">
    <property type="entry name" value="AAA"/>
    <property type="match status" value="1"/>
</dbReference>
<comment type="caution">
    <text evidence="6">The sequence shown here is derived from an EMBL/GenBank/DDBJ whole genome shotgun (WGS) entry which is preliminary data.</text>
</comment>
<dbReference type="GO" id="GO:0016887">
    <property type="term" value="F:ATP hydrolysis activity"/>
    <property type="evidence" value="ECO:0007669"/>
    <property type="project" value="InterPro"/>
</dbReference>
<keyword evidence="7" id="KW-1185">Reference proteome</keyword>
<dbReference type="OrthoDB" id="5292475at2"/>
<sequence length="270" mass="29711">MACVPETSVKVSKLSWSPNNSFALEGINFELQTGKVLGVIGPNGSGKSSVLRCLYGYIKGWSGSIKLFDKPITEYSALEVATKVAVVQQDTPSNIHLTVEQLVELGLTPHRPLLSLQRPSRVPVLEAISKVGLADKSHQDFHTLSGGEKQRALIARALVQQPDLLILDEPTNHLDVRYQIQLLQIIKNLSISVVISIHDLNLASAFCDQLLLLNAGKVVAYDEPEHVLTQSNISSVFGVNCQVQPHPKVAKPHIQYCYELPTHFERKVKA</sequence>
<dbReference type="PROSITE" id="PS50893">
    <property type="entry name" value="ABC_TRANSPORTER_2"/>
    <property type="match status" value="1"/>
</dbReference>
<dbReference type="CDD" id="cd03214">
    <property type="entry name" value="ABC_Iron-Siderophores_B12_Hemin"/>
    <property type="match status" value="1"/>
</dbReference>
<feature type="domain" description="ABC transporter" evidence="5">
    <location>
        <begin position="9"/>
        <end position="240"/>
    </location>
</feature>
<keyword evidence="2" id="KW-0813">Transport</keyword>
<dbReference type="InterPro" id="IPR003593">
    <property type="entry name" value="AAA+_ATPase"/>
</dbReference>
<keyword evidence="3" id="KW-0547">Nucleotide-binding</keyword>
<dbReference type="InterPro" id="IPR003439">
    <property type="entry name" value="ABC_transporter-like_ATP-bd"/>
</dbReference>
<dbReference type="FunFam" id="3.40.50.300:FF:000134">
    <property type="entry name" value="Iron-enterobactin ABC transporter ATP-binding protein"/>
    <property type="match status" value="1"/>
</dbReference>
<dbReference type="AlphaFoldDB" id="A0A3L8Q1Y4"/>
<protein>
    <submittedName>
        <fullName evidence="6">ABC transporter ATP-binding protein</fullName>
    </submittedName>
</protein>
<evidence type="ECO:0000313" key="7">
    <source>
        <dbReference type="Proteomes" id="UP000281474"/>
    </source>
</evidence>
<evidence type="ECO:0000256" key="4">
    <source>
        <dbReference type="ARBA" id="ARBA00022840"/>
    </source>
</evidence>
<dbReference type="Pfam" id="PF00005">
    <property type="entry name" value="ABC_tran"/>
    <property type="match status" value="1"/>
</dbReference>
<dbReference type="Proteomes" id="UP000281474">
    <property type="component" value="Unassembled WGS sequence"/>
</dbReference>
<evidence type="ECO:0000256" key="1">
    <source>
        <dbReference type="ARBA" id="ARBA00005417"/>
    </source>
</evidence>
<keyword evidence="4 6" id="KW-0067">ATP-binding</keyword>
<dbReference type="PANTHER" id="PTHR42794">
    <property type="entry name" value="HEMIN IMPORT ATP-BINDING PROTEIN HMUV"/>
    <property type="match status" value="1"/>
</dbReference>
<evidence type="ECO:0000259" key="5">
    <source>
        <dbReference type="PROSITE" id="PS50893"/>
    </source>
</evidence>
<gene>
    <name evidence="6" type="ORF">D5018_00845</name>
</gene>
<evidence type="ECO:0000256" key="3">
    <source>
        <dbReference type="ARBA" id="ARBA00022741"/>
    </source>
</evidence>
<evidence type="ECO:0000256" key="2">
    <source>
        <dbReference type="ARBA" id="ARBA00022448"/>
    </source>
</evidence>